<dbReference type="CDD" id="cd06464">
    <property type="entry name" value="ACD_sHsps-like"/>
    <property type="match status" value="1"/>
</dbReference>
<name>A0AAN9PWP7_CANGL</name>
<evidence type="ECO:0000256" key="2">
    <source>
        <dbReference type="SAM" id="Phobius"/>
    </source>
</evidence>
<dbReference type="EMBL" id="JAYMYQ010000009">
    <property type="protein sequence ID" value="KAK7313761.1"/>
    <property type="molecule type" value="Genomic_DNA"/>
</dbReference>
<proteinExistence type="predicted"/>
<dbReference type="Proteomes" id="UP001367508">
    <property type="component" value="Unassembled WGS sequence"/>
</dbReference>
<dbReference type="SUPFAM" id="SSF49764">
    <property type="entry name" value="HSP20-like chaperones"/>
    <property type="match status" value="1"/>
</dbReference>
<dbReference type="Gene3D" id="2.60.40.790">
    <property type="match status" value="1"/>
</dbReference>
<keyword evidence="2" id="KW-1133">Transmembrane helix</keyword>
<gene>
    <name evidence="3" type="ORF">VNO77_38959</name>
</gene>
<accession>A0AAN9PWP7</accession>
<evidence type="ECO:0000256" key="1">
    <source>
        <dbReference type="SAM" id="MobiDB-lite"/>
    </source>
</evidence>
<protein>
    <recommendedName>
        <fullName evidence="5">SHSP domain-containing protein</fullName>
    </recommendedName>
</protein>
<feature type="region of interest" description="Disordered" evidence="1">
    <location>
        <begin position="105"/>
        <end position="160"/>
    </location>
</feature>
<evidence type="ECO:0000313" key="3">
    <source>
        <dbReference type="EMBL" id="KAK7313761.1"/>
    </source>
</evidence>
<keyword evidence="2" id="KW-0472">Membrane</keyword>
<dbReference type="InterPro" id="IPR008978">
    <property type="entry name" value="HSP20-like_chaperone"/>
</dbReference>
<evidence type="ECO:0008006" key="5">
    <source>
        <dbReference type="Google" id="ProtNLM"/>
    </source>
</evidence>
<dbReference type="AlphaFoldDB" id="A0AAN9PWP7"/>
<feature type="compositionally biased region" description="Polar residues" evidence="1">
    <location>
        <begin position="105"/>
        <end position="125"/>
    </location>
</feature>
<evidence type="ECO:0000313" key="4">
    <source>
        <dbReference type="Proteomes" id="UP001367508"/>
    </source>
</evidence>
<comment type="caution">
    <text evidence="3">The sequence shown here is derived from an EMBL/GenBank/DDBJ whole genome shotgun (WGS) entry which is preliminary data.</text>
</comment>
<keyword evidence="4" id="KW-1185">Reference proteome</keyword>
<reference evidence="3 4" key="1">
    <citation type="submission" date="2024-01" db="EMBL/GenBank/DDBJ databases">
        <title>The genomes of 5 underutilized Papilionoideae crops provide insights into root nodulation and disease resistanc.</title>
        <authorList>
            <person name="Jiang F."/>
        </authorList>
    </citation>
    <scope>NUCLEOTIDE SEQUENCE [LARGE SCALE GENOMIC DNA]</scope>
    <source>
        <strain evidence="3">LVBAO_FW01</strain>
        <tissue evidence="3">Leaves</tissue>
    </source>
</reference>
<feature type="compositionally biased region" description="Polar residues" evidence="1">
    <location>
        <begin position="138"/>
        <end position="153"/>
    </location>
</feature>
<feature type="transmembrane region" description="Helical" evidence="2">
    <location>
        <begin position="284"/>
        <end position="303"/>
    </location>
</feature>
<keyword evidence="2" id="KW-0812">Transmembrane</keyword>
<sequence>MSTLLNCNDFQPKLETKETPESHVLLVHLPGFARKDIGATFEYDYRRVRIFGGRPLGDNRSIRFKIVYAVPWNCDVNKLKGKFEGEIYCVIMPKFIISRELVPNQNAPKSSSQDVIPSKSTTSEKGQIMEISHEQKSIFDSQKQANEATSDSMPQKGKEGISKKLAFTIDAKNQIEEKFENGEKHIRVDKEEAKRISRNTCELGKSPQKVVMDEKSFITKSAKKDKGKGEEREMNGKLGYADEGVYEKDIIESSKRKKIKEMADSASQALTSLVKRFNEEDMQMLLYTSSTVVVLVLGVYASYKLRF</sequence>
<organism evidence="3 4">
    <name type="scientific">Canavalia gladiata</name>
    <name type="common">Sword bean</name>
    <name type="synonym">Dolichos gladiatus</name>
    <dbReference type="NCBI Taxonomy" id="3824"/>
    <lineage>
        <taxon>Eukaryota</taxon>
        <taxon>Viridiplantae</taxon>
        <taxon>Streptophyta</taxon>
        <taxon>Embryophyta</taxon>
        <taxon>Tracheophyta</taxon>
        <taxon>Spermatophyta</taxon>
        <taxon>Magnoliopsida</taxon>
        <taxon>eudicotyledons</taxon>
        <taxon>Gunneridae</taxon>
        <taxon>Pentapetalae</taxon>
        <taxon>rosids</taxon>
        <taxon>fabids</taxon>
        <taxon>Fabales</taxon>
        <taxon>Fabaceae</taxon>
        <taxon>Papilionoideae</taxon>
        <taxon>50 kb inversion clade</taxon>
        <taxon>NPAAA clade</taxon>
        <taxon>indigoferoid/millettioid clade</taxon>
        <taxon>Phaseoleae</taxon>
        <taxon>Canavalia</taxon>
    </lineage>
</organism>